<gene>
    <name evidence="1" type="ORF">JTBM06_V1_70014</name>
</gene>
<dbReference type="AlphaFoldDB" id="A0A7D9D2M0"/>
<dbReference type="InterPro" id="IPR029063">
    <property type="entry name" value="SAM-dependent_MTases_sf"/>
</dbReference>
<reference evidence="1" key="1">
    <citation type="submission" date="2019-07" db="EMBL/GenBank/DDBJ databases">
        <authorList>
            <person name="Weber M."/>
            <person name="Kostadinov I."/>
            <person name="Kostadinov D I."/>
        </authorList>
    </citation>
    <scope>NUCLEOTIDE SEQUENCE</scope>
    <source>
        <strain evidence="1">Gfbio:sag-sample-m06:053724c1-46a9-4a36-b237-ea2bf867836b</strain>
    </source>
</reference>
<evidence type="ECO:0008006" key="2">
    <source>
        <dbReference type="Google" id="ProtNLM"/>
    </source>
</evidence>
<dbReference type="Pfam" id="PF13489">
    <property type="entry name" value="Methyltransf_23"/>
    <property type="match status" value="1"/>
</dbReference>
<dbReference type="CDD" id="cd02440">
    <property type="entry name" value="AdoMet_MTases"/>
    <property type="match status" value="1"/>
</dbReference>
<proteinExistence type="predicted"/>
<protein>
    <recommendedName>
        <fullName evidence="2">Methyltransferase type 11</fullName>
    </recommendedName>
</protein>
<dbReference type="Gene3D" id="3.40.50.150">
    <property type="entry name" value="Vaccinia Virus protein VP39"/>
    <property type="match status" value="1"/>
</dbReference>
<evidence type="ECO:0000313" key="1">
    <source>
        <dbReference type="EMBL" id="VUX55659.1"/>
    </source>
</evidence>
<organism evidence="1">
    <name type="scientific">uncultured Woeseiaceae bacterium</name>
    <dbReference type="NCBI Taxonomy" id="1983305"/>
    <lineage>
        <taxon>Bacteria</taxon>
        <taxon>Pseudomonadati</taxon>
        <taxon>Pseudomonadota</taxon>
        <taxon>Gammaproteobacteria</taxon>
        <taxon>Woeseiales</taxon>
        <taxon>Woeseiaceae</taxon>
        <taxon>environmental samples</taxon>
    </lineage>
</organism>
<sequence>MTTPLANYRTEPLSIRYDRVRVRHSEALVSLLSPYLPDGAEVLEVGPGHGHFLRAAAQAGMLTDAIEPSDDFRSRLNDSGIDVSPEEVPPIRRPDRRYDLVNACMVLENMPTSREAGEFVCEAYRVMRPGGIISLIFPDYMVWGPFFFDEHYTHSFVTTEERVRHLLACQGFEVIRAEHVLGWYWVENTPLRAVARHVCNCLMWPLHTRFTYWLMRYAGLRKLHWKVRKTLFSAVVMIARRPP</sequence>
<dbReference type="EMBL" id="LR633967">
    <property type="protein sequence ID" value="VUX55659.1"/>
    <property type="molecule type" value="Genomic_DNA"/>
</dbReference>
<accession>A0A7D9D2M0</accession>
<name>A0A7D9D2M0_9GAMM</name>
<dbReference type="SUPFAM" id="SSF53335">
    <property type="entry name" value="S-adenosyl-L-methionine-dependent methyltransferases"/>
    <property type="match status" value="1"/>
</dbReference>